<protein>
    <submittedName>
        <fullName evidence="1">DUF2239 family protein</fullName>
    </submittedName>
</protein>
<evidence type="ECO:0000313" key="1">
    <source>
        <dbReference type="EMBL" id="MCQ4166797.1"/>
    </source>
</evidence>
<dbReference type="Pfam" id="PF09998">
    <property type="entry name" value="DUF2239"/>
    <property type="match status" value="1"/>
</dbReference>
<organism evidence="1 2">
    <name type="scientific">Tahibacter harae</name>
    <dbReference type="NCBI Taxonomy" id="2963937"/>
    <lineage>
        <taxon>Bacteria</taxon>
        <taxon>Pseudomonadati</taxon>
        <taxon>Pseudomonadota</taxon>
        <taxon>Gammaproteobacteria</taxon>
        <taxon>Lysobacterales</taxon>
        <taxon>Rhodanobacteraceae</taxon>
        <taxon>Tahibacter</taxon>
    </lineage>
</organism>
<keyword evidence="2" id="KW-1185">Reference proteome</keyword>
<dbReference type="Proteomes" id="UP001165498">
    <property type="component" value="Unassembled WGS sequence"/>
</dbReference>
<evidence type="ECO:0000313" key="2">
    <source>
        <dbReference type="Proteomes" id="UP001165498"/>
    </source>
</evidence>
<dbReference type="EMBL" id="JANFQO010000021">
    <property type="protein sequence ID" value="MCQ4166797.1"/>
    <property type="molecule type" value="Genomic_DNA"/>
</dbReference>
<name>A0ABT1QWX4_9GAMM</name>
<dbReference type="RefSeq" id="WP_255915986.1">
    <property type="nucleotide sequence ID" value="NZ_JANFQO010000021.1"/>
</dbReference>
<comment type="caution">
    <text evidence="1">The sequence shown here is derived from an EMBL/GenBank/DDBJ whole genome shotgun (WGS) entry which is preliminary data.</text>
</comment>
<reference evidence="1" key="1">
    <citation type="submission" date="2022-07" db="EMBL/GenBank/DDBJ databases">
        <title>Tahibacter sp., a new gammaproteobacterium isolated from the silt sample collected at pig farm.</title>
        <authorList>
            <person name="Chen H."/>
        </authorList>
    </citation>
    <scope>NUCLEOTIDE SEQUENCE</scope>
    <source>
        <strain evidence="1">P2K</strain>
    </source>
</reference>
<dbReference type="InterPro" id="IPR018715">
    <property type="entry name" value="DUF2239"/>
</dbReference>
<gene>
    <name evidence="1" type="ORF">NM961_18955</name>
</gene>
<proteinExistence type="predicted"/>
<accession>A0ABT1QWX4</accession>
<sequence length="194" mass="21260">MHPLSPIYCIIFHHQRRIAAGELAEAARLAHSQLGPQAVAETQVFDAQSSRPIDIDWRGSADDVAARLQPAAATESGPAARGRPRLGVVSREVTLLPRHWEWLGEQPGGASVTLRKLIDQARQADEAQGQGARRRAQESAHRFMTAMAGDAPGFEEALRALFAGDRQRFEQFTGEWPPDVREHSRQLAAVAFAA</sequence>